<evidence type="ECO:0000313" key="2">
    <source>
        <dbReference type="Proteomes" id="UP000069030"/>
    </source>
</evidence>
<evidence type="ECO:0000313" key="1">
    <source>
        <dbReference type="EMBL" id="ALU25458.1"/>
    </source>
</evidence>
<dbReference type="RefSeq" id="WP_006259866.1">
    <property type="nucleotide sequence ID" value="NZ_BCMQ01000009.1"/>
</dbReference>
<dbReference type="Proteomes" id="UP000069030">
    <property type="component" value="Chromosome"/>
</dbReference>
<dbReference type="InterPro" id="IPR032812">
    <property type="entry name" value="SbsA_Ig"/>
</dbReference>
<dbReference type="AlphaFoldDB" id="A0A0S7EI12"/>
<proteinExistence type="predicted"/>
<accession>A0A0S7EI12</accession>
<reference evidence="1 2" key="1">
    <citation type="journal article" date="2016" name="J. Zhejiang Univ. Sci. B">
        <title>Antibiotic resistance mechanisms of Myroides sp.</title>
        <authorList>
            <person name="Hu S."/>
            <person name="Yuan S."/>
            <person name="Qu H."/>
            <person name="Jiang T."/>
            <person name="Zhou Y."/>
            <person name="Wang M."/>
            <person name="Ming D."/>
        </authorList>
    </citation>
    <scope>NUCLEOTIDE SEQUENCE [LARGE SCALE GENOMIC DNA]</scope>
    <source>
        <strain evidence="1 2">PR63039</strain>
    </source>
</reference>
<name>A0A0S7EI12_9FLAO</name>
<sequence>MSKFRIYFIVCFTVFCFITFSNCAKRGFISGGPKDTIPPVVLGSSPKNHSIHFDKKQITIDFDEFVKIKNVNQNLIISPPMDRMPEVLPMGNARKTVTINLIDTLKPNTTYSFNFGDAITDNNEGNVLKQFKYIFSTGDYIDSLKLSGTIRTAHQLKSDNFVNVMLYDAETFKDSTIYREKPLYVTNTLDSLTTFSIENIKAGKYYLVALKDKNSNFMFNPTEDKIAFIKEPIEIPTDQSYDLTLFKSDEKFEASRPAQITQNKWYLPYIGNAEGATVEVKKDGVVIPSAYTQLADKDSLQVWFPKIEADSLHFTATKGEFTKTFMVKPRPKMKEIDSLSVSGKSGTLDFLSDLLVETTTPVKSINKDLITIFNKDSVAVPFTIDNKAREQKFYLKFKKEELDNYKVTLWPGAITDFFGKANDTIVLNNKTTDYTDYGNLTITLNGLKRYPVIVELLDDKEKVIVSQYSESSNTFEFLALPPRMYYIRVIYDDNKNGVWDKGYYWDRRQPEESVYFPEQIDVRANWDIKEQINL</sequence>
<dbReference type="Pfam" id="PF13205">
    <property type="entry name" value="Big_5"/>
    <property type="match status" value="1"/>
</dbReference>
<protein>
    <submittedName>
        <fullName evidence="1">Uncharacterized protein</fullName>
    </submittedName>
</protein>
<gene>
    <name evidence="1" type="ORF">AS202_04520</name>
</gene>
<dbReference type="KEGG" id="mod:AS202_04520"/>
<organism evidence="1 2">
    <name type="scientific">Myroides odoratimimus</name>
    <dbReference type="NCBI Taxonomy" id="76832"/>
    <lineage>
        <taxon>Bacteria</taxon>
        <taxon>Pseudomonadati</taxon>
        <taxon>Bacteroidota</taxon>
        <taxon>Flavobacteriia</taxon>
        <taxon>Flavobacteriales</taxon>
        <taxon>Flavobacteriaceae</taxon>
        <taxon>Myroides</taxon>
    </lineage>
</organism>
<dbReference type="eggNOG" id="COG4704">
    <property type="taxonomic scope" value="Bacteria"/>
</dbReference>
<dbReference type="EMBL" id="CP013690">
    <property type="protein sequence ID" value="ALU25458.1"/>
    <property type="molecule type" value="Genomic_DNA"/>
</dbReference>